<keyword evidence="2" id="KW-1278">Translocase</keyword>
<organism evidence="5 6">
    <name type="scientific">Borborobacter arsenicus</name>
    <dbReference type="NCBI Taxonomy" id="1851146"/>
    <lineage>
        <taxon>Bacteria</taxon>
        <taxon>Pseudomonadati</taxon>
        <taxon>Pseudomonadota</taxon>
        <taxon>Alphaproteobacteria</taxon>
        <taxon>Hyphomicrobiales</taxon>
        <taxon>Phyllobacteriaceae</taxon>
        <taxon>Borborobacter</taxon>
    </lineage>
</organism>
<dbReference type="PANTHER" id="PTHR43520">
    <property type="entry name" value="ATP7, ISOFORM B"/>
    <property type="match status" value="1"/>
</dbReference>
<dbReference type="SUPFAM" id="SSF55008">
    <property type="entry name" value="HMA, heavy metal-associated domain"/>
    <property type="match status" value="1"/>
</dbReference>
<dbReference type="Proteomes" id="UP000281647">
    <property type="component" value="Unassembled WGS sequence"/>
</dbReference>
<dbReference type="RefSeq" id="WP_128624296.1">
    <property type="nucleotide sequence ID" value="NZ_ML133508.1"/>
</dbReference>
<keyword evidence="1" id="KW-0479">Metal-binding</keyword>
<dbReference type="GO" id="GO:0043682">
    <property type="term" value="F:P-type divalent copper transporter activity"/>
    <property type="evidence" value="ECO:0007669"/>
    <property type="project" value="TreeGrafter"/>
</dbReference>
<dbReference type="PROSITE" id="PS50846">
    <property type="entry name" value="HMA_2"/>
    <property type="match status" value="1"/>
</dbReference>
<evidence type="ECO:0000256" key="3">
    <source>
        <dbReference type="SAM" id="SignalP"/>
    </source>
</evidence>
<dbReference type="Gene3D" id="3.30.70.100">
    <property type="match status" value="1"/>
</dbReference>
<feature type="signal peptide" evidence="3">
    <location>
        <begin position="1"/>
        <end position="22"/>
    </location>
</feature>
<gene>
    <name evidence="5" type="ORF">EET67_03865</name>
</gene>
<dbReference type="PROSITE" id="PS01047">
    <property type="entry name" value="HMA_1"/>
    <property type="match status" value="1"/>
</dbReference>
<dbReference type="GO" id="GO:0016020">
    <property type="term" value="C:membrane"/>
    <property type="evidence" value="ECO:0007669"/>
    <property type="project" value="TreeGrafter"/>
</dbReference>
<feature type="chain" id="PRO_5019573967" evidence="3">
    <location>
        <begin position="23"/>
        <end position="98"/>
    </location>
</feature>
<sequence length="98" mass="9813">MKRILSITALVTSLLIAGPAIAAEQTVKLAVANMTCVSCVPIVRGALSAVPGVTEAVVSAQTASATVTFDDQKTTAEALIAAVTNAGYPTKVATTAPQ</sequence>
<dbReference type="OrthoDB" id="7205933at2"/>
<evidence type="ECO:0000256" key="2">
    <source>
        <dbReference type="ARBA" id="ARBA00022967"/>
    </source>
</evidence>
<dbReference type="GO" id="GO:0055070">
    <property type="term" value="P:copper ion homeostasis"/>
    <property type="evidence" value="ECO:0007669"/>
    <property type="project" value="TreeGrafter"/>
</dbReference>
<dbReference type="InterPro" id="IPR001802">
    <property type="entry name" value="MerP/CopZ"/>
</dbReference>
<dbReference type="InterPro" id="IPR017969">
    <property type="entry name" value="Heavy-metal-associated_CS"/>
</dbReference>
<dbReference type="PRINTS" id="PR00946">
    <property type="entry name" value="HGSCAVENGER"/>
</dbReference>
<dbReference type="InterPro" id="IPR036163">
    <property type="entry name" value="HMA_dom_sf"/>
</dbReference>
<dbReference type="AlphaFoldDB" id="A0A432VB04"/>
<dbReference type="InterPro" id="IPR006121">
    <property type="entry name" value="HMA_dom"/>
</dbReference>
<dbReference type="FunFam" id="3.30.70.100:FF:000001">
    <property type="entry name" value="ATPase copper transporting beta"/>
    <property type="match status" value="1"/>
</dbReference>
<comment type="caution">
    <text evidence="5">The sequence shown here is derived from an EMBL/GenBank/DDBJ whole genome shotgun (WGS) entry which is preliminary data.</text>
</comment>
<dbReference type="GO" id="GO:0005507">
    <property type="term" value="F:copper ion binding"/>
    <property type="evidence" value="ECO:0007669"/>
    <property type="project" value="TreeGrafter"/>
</dbReference>
<dbReference type="PANTHER" id="PTHR43520:SF8">
    <property type="entry name" value="P-TYPE CU(+) TRANSPORTER"/>
    <property type="match status" value="1"/>
</dbReference>
<protein>
    <submittedName>
        <fullName evidence="5">Mercury transporter</fullName>
    </submittedName>
</protein>
<keyword evidence="3" id="KW-0732">Signal</keyword>
<proteinExistence type="predicted"/>
<evidence type="ECO:0000313" key="5">
    <source>
        <dbReference type="EMBL" id="RUM99304.1"/>
    </source>
</evidence>
<dbReference type="Pfam" id="PF00403">
    <property type="entry name" value="HMA"/>
    <property type="match status" value="1"/>
</dbReference>
<dbReference type="EMBL" id="RKST01000002">
    <property type="protein sequence ID" value="RUM99304.1"/>
    <property type="molecule type" value="Genomic_DNA"/>
</dbReference>
<name>A0A432VB04_9HYPH</name>
<reference evidence="5 6" key="1">
    <citation type="submission" date="2018-11" db="EMBL/GenBank/DDBJ databases">
        <title>Pseudaminobacter arsenicus sp. nov., an arsenic-resistant bacterium isolated from arsenic-rich aquifers.</title>
        <authorList>
            <person name="Mu Y."/>
        </authorList>
    </citation>
    <scope>NUCLEOTIDE SEQUENCE [LARGE SCALE GENOMIC DNA]</scope>
    <source>
        <strain evidence="5 6">CB3</strain>
    </source>
</reference>
<evidence type="ECO:0000313" key="6">
    <source>
        <dbReference type="Proteomes" id="UP000281647"/>
    </source>
</evidence>
<evidence type="ECO:0000256" key="1">
    <source>
        <dbReference type="ARBA" id="ARBA00022723"/>
    </source>
</evidence>
<dbReference type="CDD" id="cd00371">
    <property type="entry name" value="HMA"/>
    <property type="match status" value="1"/>
</dbReference>
<accession>A0A432VB04</accession>
<keyword evidence="6" id="KW-1185">Reference proteome</keyword>
<feature type="domain" description="HMA" evidence="4">
    <location>
        <begin position="25"/>
        <end position="91"/>
    </location>
</feature>
<evidence type="ECO:0000259" key="4">
    <source>
        <dbReference type="PROSITE" id="PS50846"/>
    </source>
</evidence>